<proteinExistence type="predicted"/>
<keyword evidence="4" id="KW-1185">Reference proteome</keyword>
<dbReference type="PANTHER" id="PTHR30160">
    <property type="entry name" value="TETRAACYLDISACCHARIDE 4'-KINASE-RELATED"/>
    <property type="match status" value="1"/>
</dbReference>
<sequence>MSIVLLRSRPFFGAQMTCIPATYAASLISGKCKVYTKHKVGYIYEQLPWVEETVEKTSFLTELKGLDFHSHILNLRPTKRLEAKLLAFLTSSELMSVPKDVDTSIYRALWHVLPIAETVNISPLDLLKLPYIELARLSNLDFQNDTFNVSILPGAGGGDFKKWGVINFINFCKRLENTLNKKFFQFHWILGPDEKKEMDEIIKALHPNFIIHSNKNLSDISAIINKSDLVISNDCGPSHIAQCLQKNMVIIYDKKKPEWFLSRKNAVAIYPKNNESIQEISVENVILSAISILEDN</sequence>
<dbReference type="GO" id="GO:0005829">
    <property type="term" value="C:cytosol"/>
    <property type="evidence" value="ECO:0007669"/>
    <property type="project" value="TreeGrafter"/>
</dbReference>
<accession>A0A501X2F0</accession>
<gene>
    <name evidence="3" type="ORF">FJM67_03270</name>
</gene>
<dbReference type="Pfam" id="PF01075">
    <property type="entry name" value="Glyco_transf_9"/>
    <property type="match status" value="1"/>
</dbReference>
<keyword evidence="2 3" id="KW-0808">Transferase</keyword>
<keyword evidence="1" id="KW-0328">Glycosyltransferase</keyword>
<name>A0A501X2F0_9GAMM</name>
<dbReference type="SUPFAM" id="SSF53756">
    <property type="entry name" value="UDP-Glycosyltransferase/glycogen phosphorylase"/>
    <property type="match status" value="1"/>
</dbReference>
<evidence type="ECO:0000313" key="4">
    <source>
        <dbReference type="Proteomes" id="UP000315901"/>
    </source>
</evidence>
<dbReference type="RefSeq" id="WP_140587244.1">
    <property type="nucleotide sequence ID" value="NZ_VFRR01000004.1"/>
</dbReference>
<evidence type="ECO:0000256" key="1">
    <source>
        <dbReference type="ARBA" id="ARBA00022676"/>
    </source>
</evidence>
<protein>
    <submittedName>
        <fullName evidence="3">Glycosyltransferase family 9 protein</fullName>
    </submittedName>
</protein>
<dbReference type="InterPro" id="IPR002201">
    <property type="entry name" value="Glyco_trans_9"/>
</dbReference>
<dbReference type="AlphaFoldDB" id="A0A501X2F0"/>
<evidence type="ECO:0000256" key="2">
    <source>
        <dbReference type="ARBA" id="ARBA00022679"/>
    </source>
</evidence>
<dbReference type="Proteomes" id="UP000315901">
    <property type="component" value="Unassembled WGS sequence"/>
</dbReference>
<comment type="caution">
    <text evidence="3">The sequence shown here is derived from an EMBL/GenBank/DDBJ whole genome shotgun (WGS) entry which is preliminary data.</text>
</comment>
<dbReference type="OrthoDB" id="8661261at2"/>
<dbReference type="InterPro" id="IPR051199">
    <property type="entry name" value="LPS_LOS_Heptosyltrfase"/>
</dbReference>
<organism evidence="3 4">
    <name type="scientific">Maribrevibacterium harenarium</name>
    <dbReference type="NCBI Taxonomy" id="2589817"/>
    <lineage>
        <taxon>Bacteria</taxon>
        <taxon>Pseudomonadati</taxon>
        <taxon>Pseudomonadota</taxon>
        <taxon>Gammaproteobacteria</taxon>
        <taxon>Oceanospirillales</taxon>
        <taxon>Oceanospirillaceae</taxon>
        <taxon>Maribrevibacterium</taxon>
    </lineage>
</organism>
<dbReference type="EMBL" id="VFRR01000004">
    <property type="protein sequence ID" value="TPE54662.1"/>
    <property type="molecule type" value="Genomic_DNA"/>
</dbReference>
<dbReference type="Gene3D" id="3.40.50.2000">
    <property type="entry name" value="Glycogen Phosphorylase B"/>
    <property type="match status" value="1"/>
</dbReference>
<dbReference type="GO" id="GO:0008713">
    <property type="term" value="F:ADP-heptose-lipopolysaccharide heptosyltransferase activity"/>
    <property type="evidence" value="ECO:0007669"/>
    <property type="project" value="TreeGrafter"/>
</dbReference>
<reference evidence="3 4" key="1">
    <citation type="submission" date="2019-06" db="EMBL/GenBank/DDBJ databases">
        <title>A novel bacterium of genus Marinomonas, isolated from coastal sand.</title>
        <authorList>
            <person name="Huang H."/>
            <person name="Mo K."/>
            <person name="Hu Y."/>
        </authorList>
    </citation>
    <scope>NUCLEOTIDE SEQUENCE [LARGE SCALE GENOMIC DNA]</scope>
    <source>
        <strain evidence="3 4">HB171799</strain>
    </source>
</reference>
<evidence type="ECO:0000313" key="3">
    <source>
        <dbReference type="EMBL" id="TPE54662.1"/>
    </source>
</evidence>
<dbReference type="GO" id="GO:0009244">
    <property type="term" value="P:lipopolysaccharide core region biosynthetic process"/>
    <property type="evidence" value="ECO:0007669"/>
    <property type="project" value="TreeGrafter"/>
</dbReference>